<dbReference type="PIRSF" id="PIRSF000398">
    <property type="entry name" value="M_m6A_EcoRV"/>
    <property type="match status" value="1"/>
</dbReference>
<dbReference type="InterPro" id="IPR012263">
    <property type="entry name" value="M_m6A_EcoRV"/>
</dbReference>
<dbReference type="EC" id="2.1.1.72" evidence="2"/>
<evidence type="ECO:0000256" key="6">
    <source>
        <dbReference type="ARBA" id="ARBA00047942"/>
    </source>
</evidence>
<dbReference type="GO" id="GO:0009007">
    <property type="term" value="F:site-specific DNA-methyltransferase (adenine-specific) activity"/>
    <property type="evidence" value="ECO:0007669"/>
    <property type="project" value="UniProtKB-EC"/>
</dbReference>
<evidence type="ECO:0000256" key="3">
    <source>
        <dbReference type="ARBA" id="ARBA00022603"/>
    </source>
</evidence>
<dbReference type="Gene3D" id="3.40.50.150">
    <property type="entry name" value="Vaccinia Virus protein VP39"/>
    <property type="match status" value="1"/>
</dbReference>
<protein>
    <recommendedName>
        <fullName evidence="2">site-specific DNA-methyltransferase (adenine-specific)</fullName>
        <ecNumber evidence="2">2.1.1.72</ecNumber>
    </recommendedName>
</protein>
<dbReference type="Proteomes" id="UP000596123">
    <property type="component" value="Segment"/>
</dbReference>
<name>A0A7T8IVL2_9CAUD</name>
<dbReference type="InterPro" id="IPR012327">
    <property type="entry name" value="MeTrfase_D12"/>
</dbReference>
<proteinExistence type="inferred from homology"/>
<dbReference type="PRINTS" id="PR00505">
    <property type="entry name" value="D12N6MTFRASE"/>
</dbReference>
<gene>
    <name evidence="7" type="ORF">pEaSNUABM5_00024</name>
</gene>
<dbReference type="GO" id="GO:0043565">
    <property type="term" value="F:sequence-specific DNA binding"/>
    <property type="evidence" value="ECO:0007669"/>
    <property type="project" value="TreeGrafter"/>
</dbReference>
<sequence length="278" mass="32982">MQYISPIRYQGSKRSLIPVIKQLAPQDCTNMIDAFGGSATVVLNMDHRRRMYCESYQPVFEIVDTLASVEPHRTVNKVKRLVKRWKLDKHSPDNFFKFRDHANSRRDPLMFYILHRHAHSNLLRFNQDGEYNVPFGKRGIADNMEDVEREIYTFFYNMQDVQRVNARYGQVLLDSRSKLNHKTFIYFDPPYLASGANCYDSWSEKYEHQLLRNLERLTVMGVKWMLSNVTQHRHFRNDVLIKWLKKNKIRVVYPNKTYALANLHGDSHSTVEIIAMNY</sequence>
<dbReference type="PANTHER" id="PTHR30481:SF3">
    <property type="entry name" value="DNA ADENINE METHYLASE"/>
    <property type="match status" value="1"/>
</dbReference>
<dbReference type="InterPro" id="IPR023095">
    <property type="entry name" value="Ade_MeTrfase_dom_2"/>
</dbReference>
<evidence type="ECO:0000313" key="7">
    <source>
        <dbReference type="EMBL" id="QQO90166.1"/>
    </source>
</evidence>
<dbReference type="GO" id="GO:0006298">
    <property type="term" value="P:mismatch repair"/>
    <property type="evidence" value="ECO:0007669"/>
    <property type="project" value="TreeGrafter"/>
</dbReference>
<dbReference type="Pfam" id="PF02086">
    <property type="entry name" value="MethyltransfD12"/>
    <property type="match status" value="1"/>
</dbReference>
<dbReference type="GO" id="GO:1904047">
    <property type="term" value="F:S-adenosyl-L-methionine binding"/>
    <property type="evidence" value="ECO:0007669"/>
    <property type="project" value="TreeGrafter"/>
</dbReference>
<dbReference type="PANTHER" id="PTHR30481">
    <property type="entry name" value="DNA ADENINE METHYLASE"/>
    <property type="match status" value="1"/>
</dbReference>
<evidence type="ECO:0000256" key="5">
    <source>
        <dbReference type="ARBA" id="ARBA00022691"/>
    </source>
</evidence>
<accession>A0A7T8IVL2</accession>
<keyword evidence="8" id="KW-1185">Reference proteome</keyword>
<dbReference type="EMBL" id="MW366843">
    <property type="protein sequence ID" value="QQO90166.1"/>
    <property type="molecule type" value="Genomic_DNA"/>
</dbReference>
<dbReference type="GO" id="GO:0009307">
    <property type="term" value="P:DNA restriction-modification system"/>
    <property type="evidence" value="ECO:0007669"/>
    <property type="project" value="InterPro"/>
</dbReference>
<evidence type="ECO:0000256" key="4">
    <source>
        <dbReference type="ARBA" id="ARBA00022679"/>
    </source>
</evidence>
<reference evidence="7 8" key="1">
    <citation type="submission" date="2020-12" db="EMBL/GenBank/DDBJ databases">
        <title>Complete genome sequence of Erwinia phage pEa_SNUABM_5.</title>
        <authorList>
            <person name="Kim S.G."/>
            <person name="Lee S.B."/>
            <person name="Kwon J."/>
            <person name="Park S.C."/>
        </authorList>
    </citation>
    <scope>NUCLEOTIDE SEQUENCE [LARGE SCALE GENOMIC DNA]</scope>
</reference>
<evidence type="ECO:0000256" key="1">
    <source>
        <dbReference type="ARBA" id="ARBA00006594"/>
    </source>
</evidence>
<evidence type="ECO:0000256" key="2">
    <source>
        <dbReference type="ARBA" id="ARBA00011900"/>
    </source>
</evidence>
<evidence type="ECO:0000313" key="8">
    <source>
        <dbReference type="Proteomes" id="UP000596123"/>
    </source>
</evidence>
<keyword evidence="5" id="KW-0949">S-adenosyl-L-methionine</keyword>
<dbReference type="SUPFAM" id="SSF53335">
    <property type="entry name" value="S-adenosyl-L-methionine-dependent methyltransferases"/>
    <property type="match status" value="1"/>
</dbReference>
<dbReference type="GO" id="GO:0032259">
    <property type="term" value="P:methylation"/>
    <property type="evidence" value="ECO:0007669"/>
    <property type="project" value="UniProtKB-KW"/>
</dbReference>
<keyword evidence="4" id="KW-0808">Transferase</keyword>
<dbReference type="Gene3D" id="1.10.1020.10">
    <property type="entry name" value="Adenine-specific Methyltransferase, Domain 2"/>
    <property type="match status" value="1"/>
</dbReference>
<keyword evidence="3 7" id="KW-0489">Methyltransferase</keyword>
<dbReference type="InterPro" id="IPR029063">
    <property type="entry name" value="SAM-dependent_MTases_sf"/>
</dbReference>
<comment type="similarity">
    <text evidence="1">Belongs to the N(4)/N(6)-methyltransferase family.</text>
</comment>
<comment type="catalytic activity">
    <reaction evidence="6">
        <text>a 2'-deoxyadenosine in DNA + S-adenosyl-L-methionine = an N(6)-methyl-2'-deoxyadenosine in DNA + S-adenosyl-L-homocysteine + H(+)</text>
        <dbReference type="Rhea" id="RHEA:15197"/>
        <dbReference type="Rhea" id="RHEA-COMP:12418"/>
        <dbReference type="Rhea" id="RHEA-COMP:12419"/>
        <dbReference type="ChEBI" id="CHEBI:15378"/>
        <dbReference type="ChEBI" id="CHEBI:57856"/>
        <dbReference type="ChEBI" id="CHEBI:59789"/>
        <dbReference type="ChEBI" id="CHEBI:90615"/>
        <dbReference type="ChEBI" id="CHEBI:90616"/>
        <dbReference type="EC" id="2.1.1.72"/>
    </reaction>
</comment>
<organism evidence="7 8">
    <name type="scientific">Erwinia phage pEa_SNUABM_5</name>
    <dbReference type="NCBI Taxonomy" id="2797313"/>
    <lineage>
        <taxon>Viruses</taxon>
        <taxon>Duplodnaviria</taxon>
        <taxon>Heunggongvirae</taxon>
        <taxon>Uroviricota</taxon>
        <taxon>Caudoviricetes</taxon>
        <taxon>Rivsvirus</taxon>
        <taxon>Rivsvirus SNUABM5</taxon>
    </lineage>
</organism>
<dbReference type="NCBIfam" id="TIGR00571">
    <property type="entry name" value="dam"/>
    <property type="match status" value="1"/>
</dbReference>